<dbReference type="RefSeq" id="WP_044035988.1">
    <property type="nucleotide sequence ID" value="NZ_HG917868.1"/>
</dbReference>
<organism evidence="2 3">
    <name type="scientific">Clostridium bornimense</name>
    <dbReference type="NCBI Taxonomy" id="1216932"/>
    <lineage>
        <taxon>Bacteria</taxon>
        <taxon>Bacillati</taxon>
        <taxon>Bacillota</taxon>
        <taxon>Clostridia</taxon>
        <taxon>Eubacteriales</taxon>
        <taxon>Clostridiaceae</taxon>
        <taxon>Clostridium</taxon>
    </lineage>
</organism>
<name>W6RSI7_9CLOT</name>
<feature type="transmembrane region" description="Helical" evidence="1">
    <location>
        <begin position="100"/>
        <end position="121"/>
    </location>
</feature>
<keyword evidence="1" id="KW-0812">Transmembrane</keyword>
<dbReference type="STRING" id="1216932.CM240_0384"/>
<dbReference type="OrthoDB" id="3240444at2"/>
<dbReference type="Proteomes" id="UP000019426">
    <property type="component" value="Chromosome M2/40_rep1"/>
</dbReference>
<feature type="transmembrane region" description="Helical" evidence="1">
    <location>
        <begin position="34"/>
        <end position="54"/>
    </location>
</feature>
<dbReference type="EMBL" id="HG917868">
    <property type="protein sequence ID" value="CDM67551.1"/>
    <property type="molecule type" value="Genomic_DNA"/>
</dbReference>
<dbReference type="AlphaFoldDB" id="W6RSI7"/>
<evidence type="ECO:0000256" key="1">
    <source>
        <dbReference type="SAM" id="Phobius"/>
    </source>
</evidence>
<reference evidence="2 3" key="1">
    <citation type="submission" date="2013-11" db="EMBL/GenBank/DDBJ databases">
        <title>Complete genome sequence of Clostridum sp. M2/40.</title>
        <authorList>
            <person name="Wibberg D."/>
            <person name="Puehler A."/>
            <person name="Schlueter A."/>
        </authorList>
    </citation>
    <scope>NUCLEOTIDE SEQUENCE [LARGE SCALE GENOMIC DNA]</scope>
    <source>
        <strain evidence="3">M2/40</strain>
    </source>
</reference>
<dbReference type="eggNOG" id="ENOG5032U6Z">
    <property type="taxonomic scope" value="Bacteria"/>
</dbReference>
<keyword evidence="1" id="KW-0472">Membrane</keyword>
<feature type="transmembrane region" description="Helical" evidence="1">
    <location>
        <begin position="74"/>
        <end position="94"/>
    </location>
</feature>
<dbReference type="KEGG" id="clt:CM240_0384"/>
<dbReference type="HOGENOM" id="CLU_135496_0_0_9"/>
<evidence type="ECO:0000313" key="2">
    <source>
        <dbReference type="EMBL" id="CDM67551.1"/>
    </source>
</evidence>
<dbReference type="PATRIC" id="fig|1216932.3.peg.367"/>
<feature type="transmembrane region" description="Helical" evidence="1">
    <location>
        <begin position="7"/>
        <end position="28"/>
    </location>
</feature>
<sequence>MTKKNFITLVLGVIGGILFGIGMCMCLLSEWNAFTLGIIVTAISAASLLALLLVRRKIDGKKAEKPNWKLIGKITFGVFGSLVLGSGMCLVMVWEMMLSGIVVGVLGIFLLLCLIPMCIGLK</sequence>
<evidence type="ECO:0000313" key="3">
    <source>
        <dbReference type="Proteomes" id="UP000019426"/>
    </source>
</evidence>
<accession>W6RSI7</accession>
<protein>
    <submittedName>
        <fullName evidence="2">Putative membrane protein</fullName>
    </submittedName>
</protein>
<proteinExistence type="predicted"/>
<gene>
    <name evidence="2" type="ORF">CM240_0384</name>
</gene>
<keyword evidence="3" id="KW-1185">Reference proteome</keyword>
<keyword evidence="1" id="KW-1133">Transmembrane helix</keyword>